<dbReference type="Gene3D" id="3.40.50.1820">
    <property type="entry name" value="alpha/beta hydrolase"/>
    <property type="match status" value="1"/>
</dbReference>
<dbReference type="OrthoDB" id="9779853at2"/>
<dbReference type="InterPro" id="IPR000073">
    <property type="entry name" value="AB_hydrolase_1"/>
</dbReference>
<dbReference type="Proteomes" id="UP000298213">
    <property type="component" value="Unassembled WGS sequence"/>
</dbReference>
<dbReference type="InterPro" id="IPR029058">
    <property type="entry name" value="AB_hydrolase_fold"/>
</dbReference>
<accession>A0A4Y8ZX83</accession>
<evidence type="ECO:0000259" key="1">
    <source>
        <dbReference type="Pfam" id="PF00561"/>
    </source>
</evidence>
<protein>
    <submittedName>
        <fullName evidence="2">Alpha/beta hydrolase</fullName>
    </submittedName>
</protein>
<keyword evidence="3" id="KW-1185">Reference proteome</keyword>
<dbReference type="Pfam" id="PF00561">
    <property type="entry name" value="Abhydrolase_1"/>
    <property type="match status" value="1"/>
</dbReference>
<dbReference type="EMBL" id="SPDV01000003">
    <property type="protein sequence ID" value="TFI59825.1"/>
    <property type="molecule type" value="Genomic_DNA"/>
</dbReference>
<dbReference type="SUPFAM" id="SSF53474">
    <property type="entry name" value="alpha/beta-Hydrolases"/>
    <property type="match status" value="1"/>
</dbReference>
<reference evidence="2 3" key="1">
    <citation type="submission" date="2019-03" db="EMBL/GenBank/DDBJ databases">
        <title>Genome sequence of Sphingomonas sp. 17J27-24.</title>
        <authorList>
            <person name="Kim M."/>
            <person name="Maeng S."/>
            <person name="Sathiyaraj S."/>
        </authorList>
    </citation>
    <scope>NUCLEOTIDE SEQUENCE [LARGE SCALE GENOMIC DNA]</scope>
    <source>
        <strain evidence="2 3">17J27-24</strain>
    </source>
</reference>
<dbReference type="PANTHER" id="PTHR43194:SF2">
    <property type="entry name" value="PEROXISOMAL MEMBRANE PROTEIN LPX1"/>
    <property type="match status" value="1"/>
</dbReference>
<evidence type="ECO:0000313" key="3">
    <source>
        <dbReference type="Proteomes" id="UP000298213"/>
    </source>
</evidence>
<keyword evidence="2" id="KW-0378">Hydrolase</keyword>
<evidence type="ECO:0000313" key="2">
    <source>
        <dbReference type="EMBL" id="TFI59825.1"/>
    </source>
</evidence>
<dbReference type="InterPro" id="IPR050228">
    <property type="entry name" value="Carboxylesterase_BioH"/>
</dbReference>
<name>A0A4Y8ZX83_9SPHN</name>
<gene>
    <name evidence="2" type="ORF">E2493_03045</name>
</gene>
<dbReference type="RefSeq" id="WP_135083582.1">
    <property type="nucleotide sequence ID" value="NZ_SPDV01000003.1"/>
</dbReference>
<dbReference type="AlphaFoldDB" id="A0A4Y8ZX83"/>
<dbReference type="PANTHER" id="PTHR43194">
    <property type="entry name" value="HYDROLASE ALPHA/BETA FOLD FAMILY"/>
    <property type="match status" value="1"/>
</dbReference>
<proteinExistence type="predicted"/>
<dbReference type="GO" id="GO:0016787">
    <property type="term" value="F:hydrolase activity"/>
    <property type="evidence" value="ECO:0007669"/>
    <property type="project" value="UniProtKB-KW"/>
</dbReference>
<sequence length="277" mass="29702">MQHFTASDGVRISYRDEGQGRPIVALHGLMAHSGFFEPQRSLVSDFRLIRLDLRGHGGSRGDAAPTIARLAADVAELADLLDLDDAIGMGWSLGASVLWRVLAGPARRRFAGAVIIDMTPRVRNDGDWTLGLSPEHCEARSRAIAEDFTAFAAAAGAAIFAQGAGLERHPLADWASAEFARNDGEAIGALWRSLAEEDFRPLLAAIRQPTLIAHGVESHLYGADTADHLAGAIPEARAVAFEHSGHSPHLEEPELFNRTLRAFAASLPPVRQSAITA</sequence>
<feature type="domain" description="AB hydrolase-1" evidence="1">
    <location>
        <begin position="22"/>
        <end position="253"/>
    </location>
</feature>
<organism evidence="2 3">
    <name type="scientific">Sphingomonas parva</name>
    <dbReference type="NCBI Taxonomy" id="2555898"/>
    <lineage>
        <taxon>Bacteria</taxon>
        <taxon>Pseudomonadati</taxon>
        <taxon>Pseudomonadota</taxon>
        <taxon>Alphaproteobacteria</taxon>
        <taxon>Sphingomonadales</taxon>
        <taxon>Sphingomonadaceae</taxon>
        <taxon>Sphingomonas</taxon>
    </lineage>
</organism>
<comment type="caution">
    <text evidence="2">The sequence shown here is derived from an EMBL/GenBank/DDBJ whole genome shotgun (WGS) entry which is preliminary data.</text>
</comment>